<feature type="chain" id="PRO_5023041231" description="Secreted protein" evidence="1">
    <location>
        <begin position="20"/>
        <end position="57"/>
    </location>
</feature>
<proteinExistence type="predicted"/>
<organism evidence="2 3">
    <name type="scientific">Neorhodopirellula pilleata</name>
    <dbReference type="NCBI Taxonomy" id="2714738"/>
    <lineage>
        <taxon>Bacteria</taxon>
        <taxon>Pseudomonadati</taxon>
        <taxon>Planctomycetota</taxon>
        <taxon>Planctomycetia</taxon>
        <taxon>Pirellulales</taxon>
        <taxon>Pirellulaceae</taxon>
        <taxon>Neorhodopirellula</taxon>
    </lineage>
</organism>
<comment type="caution">
    <text evidence="2">The sequence shown here is derived from an EMBL/GenBank/DDBJ whole genome shotgun (WGS) entry which is preliminary data.</text>
</comment>
<keyword evidence="1" id="KW-0732">Signal</keyword>
<dbReference type="EMBL" id="SJPM01000023">
    <property type="protein sequence ID" value="TWT87966.1"/>
    <property type="molecule type" value="Genomic_DNA"/>
</dbReference>
<dbReference type="RefSeq" id="WP_197168295.1">
    <property type="nucleotide sequence ID" value="NZ_SJPM01000023.1"/>
</dbReference>
<dbReference type="AlphaFoldDB" id="A0A5C5ZLL1"/>
<name>A0A5C5ZLL1_9BACT</name>
<accession>A0A5C5ZLL1</accession>
<gene>
    <name evidence="2" type="ORF">Pla100_58180</name>
</gene>
<evidence type="ECO:0008006" key="4">
    <source>
        <dbReference type="Google" id="ProtNLM"/>
    </source>
</evidence>
<reference evidence="2 3" key="1">
    <citation type="submission" date="2019-02" db="EMBL/GenBank/DDBJ databases">
        <title>Deep-cultivation of Planctomycetes and their phenomic and genomic characterization uncovers novel biology.</title>
        <authorList>
            <person name="Wiegand S."/>
            <person name="Jogler M."/>
            <person name="Boedeker C."/>
            <person name="Pinto D."/>
            <person name="Vollmers J."/>
            <person name="Rivas-Marin E."/>
            <person name="Kohn T."/>
            <person name="Peeters S.H."/>
            <person name="Heuer A."/>
            <person name="Rast P."/>
            <person name="Oberbeckmann S."/>
            <person name="Bunk B."/>
            <person name="Jeske O."/>
            <person name="Meyerdierks A."/>
            <person name="Storesund J.E."/>
            <person name="Kallscheuer N."/>
            <person name="Luecker S."/>
            <person name="Lage O.M."/>
            <person name="Pohl T."/>
            <person name="Merkel B.J."/>
            <person name="Hornburger P."/>
            <person name="Mueller R.-W."/>
            <person name="Bruemmer F."/>
            <person name="Labrenz M."/>
            <person name="Spormann A.M."/>
            <person name="Op Den Camp H."/>
            <person name="Overmann J."/>
            <person name="Amann R."/>
            <person name="Jetten M.S.M."/>
            <person name="Mascher T."/>
            <person name="Medema M.H."/>
            <person name="Devos D.P."/>
            <person name="Kaster A.-K."/>
            <person name="Ovreas L."/>
            <person name="Rohde M."/>
            <person name="Galperin M.Y."/>
            <person name="Jogler C."/>
        </authorList>
    </citation>
    <scope>NUCLEOTIDE SEQUENCE [LARGE SCALE GENOMIC DNA]</scope>
    <source>
        <strain evidence="2 3">Pla100</strain>
    </source>
</reference>
<protein>
    <recommendedName>
        <fullName evidence="4">Secreted protein</fullName>
    </recommendedName>
</protein>
<feature type="signal peptide" evidence="1">
    <location>
        <begin position="1"/>
        <end position="19"/>
    </location>
</feature>
<evidence type="ECO:0000313" key="3">
    <source>
        <dbReference type="Proteomes" id="UP000316213"/>
    </source>
</evidence>
<sequence precursor="true">MKNCLLIVVCFGLIVMSQAGCGREASVVQPADAEPVDLTAQAAEEHPEEYANMANSQ</sequence>
<keyword evidence="3" id="KW-1185">Reference proteome</keyword>
<evidence type="ECO:0000256" key="1">
    <source>
        <dbReference type="SAM" id="SignalP"/>
    </source>
</evidence>
<evidence type="ECO:0000313" key="2">
    <source>
        <dbReference type="EMBL" id="TWT87966.1"/>
    </source>
</evidence>
<dbReference type="Proteomes" id="UP000316213">
    <property type="component" value="Unassembled WGS sequence"/>
</dbReference>